<reference evidence="2 3" key="1">
    <citation type="submission" date="2017-06" db="EMBL/GenBank/DDBJ databases">
        <title>Raineya orbicola gen. nov., sp. nov. a slightly thermophilic bacterium of the phylum Bacteroidetes and the description of Raineyaceae fam. nov.</title>
        <authorList>
            <person name="Albuquerque L."/>
            <person name="Polonia A.R.M."/>
            <person name="Barroso C."/>
            <person name="Froufe H.J.C."/>
            <person name="Lage O."/>
            <person name="Lobo-Da-Cunha A."/>
            <person name="Egas C."/>
            <person name="Da Costa M.S."/>
        </authorList>
    </citation>
    <scope>NUCLEOTIDE SEQUENCE [LARGE SCALE GENOMIC DNA]</scope>
    <source>
        <strain evidence="2 3">SPSPC-11</strain>
    </source>
</reference>
<accession>A0A2N3IKM1</accession>
<gene>
    <name evidence="2" type="ORF">Rain11_0190</name>
</gene>
<keyword evidence="2" id="KW-0255">Endonuclease</keyword>
<dbReference type="RefSeq" id="WP_101357452.1">
    <property type="nucleotide sequence ID" value="NZ_NKXO01000002.1"/>
</dbReference>
<evidence type="ECO:0000313" key="2">
    <source>
        <dbReference type="EMBL" id="PKQ70844.1"/>
    </source>
</evidence>
<dbReference type="InterPro" id="IPR008538">
    <property type="entry name" value="Uma2"/>
</dbReference>
<organism evidence="2 3">
    <name type="scientific">Raineya orbicola</name>
    <dbReference type="NCBI Taxonomy" id="2016530"/>
    <lineage>
        <taxon>Bacteria</taxon>
        <taxon>Pseudomonadati</taxon>
        <taxon>Bacteroidota</taxon>
        <taxon>Cytophagia</taxon>
        <taxon>Cytophagales</taxon>
        <taxon>Raineyaceae</taxon>
        <taxon>Raineya</taxon>
    </lineage>
</organism>
<protein>
    <submittedName>
        <fullName evidence="2">Putative restriction endonuclease</fullName>
    </submittedName>
</protein>
<feature type="domain" description="Putative restriction endonuclease" evidence="1">
    <location>
        <begin position="15"/>
        <end position="177"/>
    </location>
</feature>
<keyword evidence="2" id="KW-0378">Hydrolase</keyword>
<keyword evidence="3" id="KW-1185">Reference proteome</keyword>
<dbReference type="PANTHER" id="PTHR34107:SF4">
    <property type="entry name" value="SLL1222 PROTEIN"/>
    <property type="match status" value="1"/>
</dbReference>
<evidence type="ECO:0000313" key="3">
    <source>
        <dbReference type="Proteomes" id="UP000233387"/>
    </source>
</evidence>
<dbReference type="Pfam" id="PF05685">
    <property type="entry name" value="Uma2"/>
    <property type="match status" value="1"/>
</dbReference>
<dbReference type="InterPro" id="IPR012296">
    <property type="entry name" value="Nuclease_put_TT1808"/>
</dbReference>
<dbReference type="CDD" id="cd06260">
    <property type="entry name" value="DUF820-like"/>
    <property type="match status" value="1"/>
</dbReference>
<dbReference type="InterPro" id="IPR011335">
    <property type="entry name" value="Restrct_endonuc-II-like"/>
</dbReference>
<dbReference type="AlphaFoldDB" id="A0A2N3IKM1"/>
<dbReference type="GO" id="GO:0004519">
    <property type="term" value="F:endonuclease activity"/>
    <property type="evidence" value="ECO:0007669"/>
    <property type="project" value="UniProtKB-KW"/>
</dbReference>
<dbReference type="OrthoDB" id="947485at2"/>
<proteinExistence type="predicted"/>
<dbReference type="Proteomes" id="UP000233387">
    <property type="component" value="Unassembled WGS sequence"/>
</dbReference>
<sequence length="182" mass="21306">METLVVEKKPTISKEDFFALQSQTEKVWEYNNGEITEINRMKSSELLVISKLNRKFIQTQVFKDLGELFQEVDCWLTETQMRRPDLAFFTREQILQSAEKQHPIPAFVIEIISENDNVNYTENKVLEYQHAGVQVIWHIYPELKLAKVIRGKEARYYEGSEIFDASPIVPGFQISVEELFAQ</sequence>
<keyword evidence="2" id="KW-0540">Nuclease</keyword>
<dbReference type="SUPFAM" id="SSF52980">
    <property type="entry name" value="Restriction endonuclease-like"/>
    <property type="match status" value="1"/>
</dbReference>
<dbReference type="Gene3D" id="3.90.1570.10">
    <property type="entry name" value="tt1808, chain A"/>
    <property type="match status" value="1"/>
</dbReference>
<dbReference type="EMBL" id="NKXO01000002">
    <property type="protein sequence ID" value="PKQ70844.1"/>
    <property type="molecule type" value="Genomic_DNA"/>
</dbReference>
<comment type="caution">
    <text evidence="2">The sequence shown here is derived from an EMBL/GenBank/DDBJ whole genome shotgun (WGS) entry which is preliminary data.</text>
</comment>
<name>A0A2N3IKM1_9BACT</name>
<dbReference type="PANTHER" id="PTHR34107">
    <property type="entry name" value="SLL0198 PROTEIN-RELATED"/>
    <property type="match status" value="1"/>
</dbReference>
<evidence type="ECO:0000259" key="1">
    <source>
        <dbReference type="Pfam" id="PF05685"/>
    </source>
</evidence>